<evidence type="ECO:0000313" key="9">
    <source>
        <dbReference type="EMBL" id="GAP12881.1"/>
    </source>
</evidence>
<evidence type="ECO:0000256" key="7">
    <source>
        <dbReference type="SAM" id="Phobius"/>
    </source>
</evidence>
<keyword evidence="5 7" id="KW-1133">Transmembrane helix</keyword>
<dbReference type="Proteomes" id="UP000055060">
    <property type="component" value="Unassembled WGS sequence"/>
</dbReference>
<feature type="domain" description="MgtC/SapB/SrpB/YhiD N-terminal" evidence="8">
    <location>
        <begin position="12"/>
        <end position="139"/>
    </location>
</feature>
<evidence type="ECO:0000256" key="3">
    <source>
        <dbReference type="ARBA" id="ARBA00022475"/>
    </source>
</evidence>
<dbReference type="STRING" id="360412.LARV_00621"/>
<comment type="similarity">
    <text evidence="2">Belongs to the MgtC/SapB family.</text>
</comment>
<dbReference type="EMBL" id="DF967972">
    <property type="protein sequence ID" value="GAP12881.1"/>
    <property type="molecule type" value="Genomic_DNA"/>
</dbReference>
<dbReference type="PANTHER" id="PTHR33778">
    <property type="entry name" value="PROTEIN MGTC"/>
    <property type="match status" value="1"/>
</dbReference>
<dbReference type="PRINTS" id="PR01837">
    <property type="entry name" value="MGTCSAPBPROT"/>
</dbReference>
<dbReference type="Pfam" id="PF02308">
    <property type="entry name" value="MgtC"/>
    <property type="match status" value="1"/>
</dbReference>
<feature type="transmembrane region" description="Helical" evidence="7">
    <location>
        <begin position="70"/>
        <end position="90"/>
    </location>
</feature>
<dbReference type="GO" id="GO:0005886">
    <property type="term" value="C:plasma membrane"/>
    <property type="evidence" value="ECO:0007669"/>
    <property type="project" value="UniProtKB-SubCell"/>
</dbReference>
<evidence type="ECO:0000256" key="2">
    <source>
        <dbReference type="ARBA" id="ARBA00009298"/>
    </source>
</evidence>
<keyword evidence="10" id="KW-1185">Reference proteome</keyword>
<evidence type="ECO:0000256" key="6">
    <source>
        <dbReference type="ARBA" id="ARBA00023136"/>
    </source>
</evidence>
<evidence type="ECO:0000313" key="10">
    <source>
        <dbReference type="Proteomes" id="UP000055060"/>
    </source>
</evidence>
<reference evidence="9" key="1">
    <citation type="submission" date="2015-07" db="EMBL/GenBank/DDBJ databases">
        <title>Draft Genome Sequences of Anaerolinea thermolimosa IMO-1, Bellilinea caldifistulae GOMI-1, Leptolinea tardivitalis YMTK-2, Levilinea saccharolytica KIBI-1,Longilinea arvoryzae KOME-1, Previously Described as Members of the Anaerolineaceae (Chloroflexi).</title>
        <authorList>
            <person name="Sekiguchi Y."/>
            <person name="Ohashi A."/>
            <person name="Matsuura N."/>
            <person name="Tourlousse M.D."/>
        </authorList>
    </citation>
    <scope>NUCLEOTIDE SEQUENCE [LARGE SCALE GENOMIC DNA]</scope>
    <source>
        <strain evidence="9">KOME-1</strain>
    </source>
</reference>
<dbReference type="RefSeq" id="WP_075072268.1">
    <property type="nucleotide sequence ID" value="NZ_DF967972.1"/>
</dbReference>
<dbReference type="OrthoDB" id="9811198at2"/>
<sequence length="228" mass="24432">MIITEIEILLRLLLAAGLGALIGYERERHGQTAGLRTHMILAVGATLAMTLSINLALAFRPVSGGDPARLAAQVVSGIGFLGAGAILRYGTSIRGLTTATSLWTLAIVGLAVGAGQYLVGAFTTIFLLVILWLLDIVEKYLIHARMTIPLMVTGKEGMLNIDDLRSLLKHNKMEMSNLFVSKNLKKGTVTLRVMVTFSTEIPIEPLMQALSGLPGVHTYQLGEPTPQG</sequence>
<organism evidence="9">
    <name type="scientific">Longilinea arvoryzae</name>
    <dbReference type="NCBI Taxonomy" id="360412"/>
    <lineage>
        <taxon>Bacteria</taxon>
        <taxon>Bacillati</taxon>
        <taxon>Chloroflexota</taxon>
        <taxon>Anaerolineae</taxon>
        <taxon>Anaerolineales</taxon>
        <taxon>Anaerolineaceae</taxon>
        <taxon>Longilinea</taxon>
    </lineage>
</organism>
<keyword evidence="3" id="KW-1003">Cell membrane</keyword>
<feature type="transmembrane region" description="Helical" evidence="7">
    <location>
        <begin position="6"/>
        <end position="24"/>
    </location>
</feature>
<accession>A0A0S7BGF5</accession>
<dbReference type="InterPro" id="IPR049177">
    <property type="entry name" value="MgtC_SapB_SrpB_YhiD_N"/>
</dbReference>
<comment type="subcellular location">
    <subcellularLocation>
        <location evidence="1">Cell membrane</location>
        <topology evidence="1">Multi-pass membrane protein</topology>
    </subcellularLocation>
</comment>
<keyword evidence="4 7" id="KW-0812">Transmembrane</keyword>
<keyword evidence="6 7" id="KW-0472">Membrane</keyword>
<feature type="transmembrane region" description="Helical" evidence="7">
    <location>
        <begin position="36"/>
        <end position="58"/>
    </location>
</feature>
<evidence type="ECO:0000259" key="8">
    <source>
        <dbReference type="Pfam" id="PF02308"/>
    </source>
</evidence>
<evidence type="ECO:0000256" key="5">
    <source>
        <dbReference type="ARBA" id="ARBA00022989"/>
    </source>
</evidence>
<dbReference type="PANTHER" id="PTHR33778:SF1">
    <property type="entry name" value="MAGNESIUM TRANSPORTER YHID-RELATED"/>
    <property type="match status" value="1"/>
</dbReference>
<name>A0A0S7BGF5_9CHLR</name>
<evidence type="ECO:0000256" key="1">
    <source>
        <dbReference type="ARBA" id="ARBA00004651"/>
    </source>
</evidence>
<evidence type="ECO:0000256" key="4">
    <source>
        <dbReference type="ARBA" id="ARBA00022692"/>
    </source>
</evidence>
<proteinExistence type="inferred from homology"/>
<dbReference type="AlphaFoldDB" id="A0A0S7BGF5"/>
<gene>
    <name evidence="9" type="ORF">LARV_00621</name>
</gene>
<protein>
    <submittedName>
        <fullName evidence="9">Uncharacterized membrane protein</fullName>
    </submittedName>
</protein>
<dbReference type="InterPro" id="IPR003416">
    <property type="entry name" value="MgtC/SapB/SrpB/YhiD_fam"/>
</dbReference>